<evidence type="ECO:0000256" key="1">
    <source>
        <dbReference type="SAM" id="MobiDB-lite"/>
    </source>
</evidence>
<feature type="region of interest" description="Disordered" evidence="1">
    <location>
        <begin position="97"/>
        <end position="138"/>
    </location>
</feature>
<reference evidence="2" key="1">
    <citation type="journal article" date="2014" name="Int. J. Syst. Evol. Microbiol.">
        <title>Complete genome sequence of Corynebacterium casei LMG S-19264T (=DSM 44701T), isolated from a smear-ripened cheese.</title>
        <authorList>
            <consortium name="US DOE Joint Genome Institute (JGI-PGF)"/>
            <person name="Walter F."/>
            <person name="Albersmeier A."/>
            <person name="Kalinowski J."/>
            <person name="Ruckert C."/>
        </authorList>
    </citation>
    <scope>NUCLEOTIDE SEQUENCE</scope>
    <source>
        <strain evidence="2">JCM 3035</strain>
    </source>
</reference>
<dbReference type="AntiFam" id="ANF00226">
    <property type="entry name" value="Shadow ORF (opposite pknB)"/>
</dbReference>
<gene>
    <name evidence="2" type="ORF">GCM10010094_67780</name>
</gene>
<name>A0A917R9S5_9ACTN</name>
<dbReference type="Proteomes" id="UP000637788">
    <property type="component" value="Unassembled WGS sequence"/>
</dbReference>
<accession>A0A917R9S5</accession>
<evidence type="ECO:0000313" key="3">
    <source>
        <dbReference type="Proteomes" id="UP000637788"/>
    </source>
</evidence>
<dbReference type="AlphaFoldDB" id="A0A917R9S5"/>
<comment type="caution">
    <text evidence="2">The sequence shown here is derived from an EMBL/GenBank/DDBJ whole genome shotgun (WGS) entry which is preliminary data.</text>
</comment>
<feature type="compositionally biased region" description="Polar residues" evidence="1">
    <location>
        <begin position="116"/>
        <end position="128"/>
    </location>
</feature>
<proteinExistence type="predicted"/>
<evidence type="ECO:0000313" key="2">
    <source>
        <dbReference type="EMBL" id="GGK97349.1"/>
    </source>
</evidence>
<reference evidence="2" key="2">
    <citation type="submission" date="2020-09" db="EMBL/GenBank/DDBJ databases">
        <authorList>
            <person name="Sun Q."/>
            <person name="Ohkuma M."/>
        </authorList>
    </citation>
    <scope>NUCLEOTIDE SEQUENCE</scope>
    <source>
        <strain evidence="2">JCM 3035</strain>
    </source>
</reference>
<protein>
    <submittedName>
        <fullName evidence="2">Uncharacterized protein</fullName>
    </submittedName>
</protein>
<organism evidence="2 3">
    <name type="scientific">Streptomyces flaveus</name>
    <dbReference type="NCBI Taxonomy" id="66370"/>
    <lineage>
        <taxon>Bacteria</taxon>
        <taxon>Bacillati</taxon>
        <taxon>Actinomycetota</taxon>
        <taxon>Actinomycetes</taxon>
        <taxon>Kitasatosporales</taxon>
        <taxon>Streptomycetaceae</taxon>
        <taxon>Streptomyces</taxon>
        <taxon>Streptomyces aurantiacus group</taxon>
    </lineage>
</organism>
<keyword evidence="3" id="KW-1185">Reference proteome</keyword>
<dbReference type="EMBL" id="BMPQ01000023">
    <property type="protein sequence ID" value="GGK97349.1"/>
    <property type="molecule type" value="Genomic_DNA"/>
</dbReference>
<sequence>MSLHQSVYPMTGGWVDDARAALGEQDVARLEVPVDQPGPMDVAQRLNQSRGQYPCFGHRQRALIPDAFSKGGPWYEERGEPGNVGLRVSVDDGAVKAPLTRRADSTSRRKRVRKSGSWTSSGRMTLTANCLPDTDRAR</sequence>